<feature type="coiled-coil region" evidence="1">
    <location>
        <begin position="28"/>
        <end position="55"/>
    </location>
</feature>
<keyword evidence="1" id="KW-0175">Coiled coil</keyword>
<dbReference type="KEGG" id="vg:54990028"/>
<accession>A0A2P1MXZ4</accession>
<evidence type="ECO:0000313" key="3">
    <source>
        <dbReference type="Proteomes" id="UP000241797"/>
    </source>
</evidence>
<protein>
    <submittedName>
        <fullName evidence="2">Uncharacterized protein</fullName>
    </submittedName>
</protein>
<keyword evidence="3" id="KW-1185">Reference proteome</keyword>
<dbReference type="GeneID" id="54990028"/>
<evidence type="ECO:0000313" key="2">
    <source>
        <dbReference type="EMBL" id="AVP40447.1"/>
    </source>
</evidence>
<dbReference type="RefSeq" id="YP_009799539.1">
    <property type="nucleotide sequence ID" value="NC_047945.1"/>
</dbReference>
<sequence>MDKQELLKYLKENSKQRLFTIRTKKLLSEKLNISIQILNSRLKQLEEENKIRVEKKKQGLDIIINTEVDLRDFLNTNENIIESDSDYAKDLRSRVFYKKENKRTPKEQVVFDSIKDEERKIIQEMNFRMRYSRFPTKEVFEVSSDPEKHFKTYILSKIYDKLCTIHLKVRKRKFREQTEKAIENNESPEFISSLEAKYNYYAEQVVKYERQQTLNDDFFGNTTYGYFLYLYNLSYELDIIKFMINVFSTHSFMFEQGREDKPVPQPVEFTEQRKVDNYYKYLDAIKNRMNSDNRQLSNYTQRMNSEVEYNEDTVLQQLKLLLIKDYHHLTYDINTVFNVAMDLEEYQMGLIEQKQQHLLNYYQMFKEEIKQFEQEDKEKIDRFVKLLIINSYAPKTITNTYRLSMFPLQRMYLIDLILSEQSRALSVEHLRKIGLIQPLNNKFLEIEGLTDTEADIRLGADFVNAYNDIIDYNTLRMFGYYTGLDIDMRDIKHILEKYNKKQLIPFTKYGMLNI</sequence>
<reference evidence="2 3" key="1">
    <citation type="submission" date="2018-03" db="EMBL/GenBank/DDBJ databases">
        <title>Isolation, the biological characteristics and genomics of two new strains of lysate Staphylococcus aureus phage.</title>
        <authorList>
            <person name="Jin X."/>
            <person name="Zhang C."/>
        </authorList>
    </citation>
    <scope>NUCLEOTIDE SEQUENCE [LARGE SCALE GENOMIC DNA]</scope>
</reference>
<organism evidence="2 3">
    <name type="scientific">Staphylococcus phage phiSA_BS1</name>
    <dbReference type="NCBI Taxonomy" id="2126734"/>
    <lineage>
        <taxon>Viruses</taxon>
        <taxon>Duplodnaviria</taxon>
        <taxon>Heunggongvirae</taxon>
        <taxon>Uroviricota</taxon>
        <taxon>Caudoviricetes</taxon>
        <taxon>Herelleviridae</taxon>
        <taxon>Twortvirinae</taxon>
        <taxon>Baoshanvirus</taxon>
        <taxon>Baoshanvirus BS1</taxon>
    </lineage>
</organism>
<proteinExistence type="predicted"/>
<dbReference type="EMBL" id="MH078572">
    <property type="protein sequence ID" value="AVP40447.1"/>
    <property type="molecule type" value="Genomic_DNA"/>
</dbReference>
<evidence type="ECO:0000256" key="1">
    <source>
        <dbReference type="SAM" id="Coils"/>
    </source>
</evidence>
<name>A0A2P1MXZ4_9CAUD</name>
<dbReference type="Proteomes" id="UP000241797">
    <property type="component" value="Segment"/>
</dbReference>